<feature type="compositionally biased region" description="Basic and acidic residues" evidence="8">
    <location>
        <begin position="546"/>
        <end position="557"/>
    </location>
</feature>
<feature type="compositionally biased region" description="Acidic residues" evidence="8">
    <location>
        <begin position="532"/>
        <end position="541"/>
    </location>
</feature>
<feature type="domain" description="Checkpoint protein RAD24-like helical bundle" evidence="9">
    <location>
        <begin position="285"/>
        <end position="396"/>
    </location>
</feature>
<comment type="subcellular location">
    <subcellularLocation>
        <location evidence="1">Nucleus</location>
    </subcellularLocation>
</comment>
<feature type="region of interest" description="Disordered" evidence="8">
    <location>
        <begin position="497"/>
        <end position="557"/>
    </location>
</feature>
<dbReference type="RefSeq" id="XP_043049242.1">
    <property type="nucleotide sequence ID" value="XM_043191230.1"/>
</dbReference>
<evidence type="ECO:0000256" key="7">
    <source>
        <dbReference type="ARBA" id="ARBA00023306"/>
    </source>
</evidence>
<dbReference type="InterPro" id="IPR057927">
    <property type="entry name" value="RAD24-like_helical"/>
</dbReference>
<feature type="compositionally biased region" description="Acidic residues" evidence="8">
    <location>
        <begin position="500"/>
        <end position="518"/>
    </location>
</feature>
<comment type="caution">
    <text evidence="10">The sequence shown here is derived from an EMBL/GenBank/DDBJ whole genome shotgun (WGS) entry which is preliminary data.</text>
</comment>
<dbReference type="GO" id="GO:0006281">
    <property type="term" value="P:DNA repair"/>
    <property type="evidence" value="ECO:0007669"/>
    <property type="project" value="InterPro"/>
</dbReference>
<keyword evidence="11" id="KW-1185">Reference proteome</keyword>
<dbReference type="GO" id="GO:0000077">
    <property type="term" value="P:DNA damage checkpoint signaling"/>
    <property type="evidence" value="ECO:0007669"/>
    <property type="project" value="TreeGrafter"/>
</dbReference>
<dbReference type="OrthoDB" id="10265971at2759"/>
<dbReference type="InterPro" id="IPR004582">
    <property type="entry name" value="Checkpoint_prot_Rad17_Rad24"/>
</dbReference>
<evidence type="ECO:0000256" key="2">
    <source>
        <dbReference type="ARBA" id="ARBA00006168"/>
    </source>
</evidence>
<feature type="region of interest" description="Disordered" evidence="8">
    <location>
        <begin position="464"/>
        <end position="483"/>
    </location>
</feature>
<evidence type="ECO:0000259" key="9">
    <source>
        <dbReference type="Pfam" id="PF25812"/>
    </source>
</evidence>
<sequence length="587" mass="66585">MKRKRNVVKDANTSDVSDDLSDEVIEDVASRPKVRQLEPILDQWIDKYSPQSVPQVCMNPQKLKQIQQALNRLVNGEKRLLILSGPAGSSKSTAVLQLAGQVLEGSASESVISYEEVSGAEGEFDDWLQGIRYRIGNSLRVVLVEELPNVFHKGTLNRFRSAILQWVCDTRPVPPLVLSLTEVDDIDGGGLTIDSLLPRWILSHHAVEWIKVNKIAAKFIRKSVGEVVAKESIRGGGLWGIGRENINTFIDSIIDLGDIRAIIANLQTWSRLGKQVVTDEMFRRENGLELFHSLGKIMYGSIKDESDEITLQHVLTLYNDLLLLESTVFENYQMYNNGTFPIEAAQGILRLLGDGDIIRMPEASISSVRHSFSRIPRDGSIRRDRIRFPRQYKVMSRARQSAIQISDYRRFIGNIRVSSCDVNLVDGFFVPQIYNSFRYKYLTGKRSKYRYRRIGGDIRLSGDEDTRPLMFGDGETQEEDGDQMDHFTWEIIQKKLKENEDSDDNEGELSDPIEDSDSTMEAKLTGTLEAMLTDDSDDDSDINQTMKEHNDNDKKLDDTYDSLLSDSDLDLLMSQGIIRQTYTEKVI</sequence>
<evidence type="ECO:0000313" key="10">
    <source>
        <dbReference type="EMBL" id="KAG7193694.1"/>
    </source>
</evidence>
<dbReference type="GO" id="GO:0005634">
    <property type="term" value="C:nucleus"/>
    <property type="evidence" value="ECO:0007669"/>
    <property type="project" value="UniProtKB-SubCell"/>
</dbReference>
<proteinExistence type="inferred from homology"/>
<keyword evidence="6" id="KW-0539">Nucleus</keyword>
<protein>
    <submittedName>
        <fullName evidence="10">Cell cycle checkpoint protein rad17</fullName>
    </submittedName>
</protein>
<accession>A0A9P8AIH9</accession>
<evidence type="ECO:0000256" key="6">
    <source>
        <dbReference type="ARBA" id="ARBA00023242"/>
    </source>
</evidence>
<evidence type="ECO:0000256" key="5">
    <source>
        <dbReference type="ARBA" id="ARBA00022840"/>
    </source>
</evidence>
<dbReference type="PANTHER" id="PTHR12172">
    <property type="entry name" value="CELL CYCLE CHECKPOINT PROTEIN RAD17"/>
    <property type="match status" value="1"/>
</dbReference>
<dbReference type="GeneID" id="66113755"/>
<gene>
    <name evidence="10" type="primary">RAD17</name>
    <name evidence="10" type="ORF">KQ657_000381</name>
</gene>
<dbReference type="AlphaFoldDB" id="A0A9P8AIH9"/>
<evidence type="ECO:0000313" key="11">
    <source>
        <dbReference type="Proteomes" id="UP000790833"/>
    </source>
</evidence>
<evidence type="ECO:0000256" key="3">
    <source>
        <dbReference type="ARBA" id="ARBA00022741"/>
    </source>
</evidence>
<dbReference type="GO" id="GO:0003682">
    <property type="term" value="F:chromatin binding"/>
    <property type="evidence" value="ECO:0007669"/>
    <property type="project" value="TreeGrafter"/>
</dbReference>
<comment type="similarity">
    <text evidence="2">Belongs to the rad17/RAD24 family.</text>
</comment>
<dbReference type="Pfam" id="PF03215">
    <property type="entry name" value="Rad17"/>
    <property type="match status" value="2"/>
</dbReference>
<keyword evidence="5" id="KW-0067">ATP-binding</keyword>
<dbReference type="Pfam" id="PF25812">
    <property type="entry name" value="RAD24_helical"/>
    <property type="match status" value="1"/>
</dbReference>
<evidence type="ECO:0000256" key="8">
    <source>
        <dbReference type="SAM" id="MobiDB-lite"/>
    </source>
</evidence>
<keyword evidence="3" id="KW-0547">Nucleotide-binding</keyword>
<dbReference type="SUPFAM" id="SSF52540">
    <property type="entry name" value="P-loop containing nucleoside triphosphate hydrolases"/>
    <property type="match status" value="1"/>
</dbReference>
<dbReference type="EMBL" id="JAHMUF010000010">
    <property type="protein sequence ID" value="KAG7193694.1"/>
    <property type="molecule type" value="Genomic_DNA"/>
</dbReference>
<organism evidence="10 11">
    <name type="scientific">Scheffersomyces spartinae</name>
    <dbReference type="NCBI Taxonomy" id="45513"/>
    <lineage>
        <taxon>Eukaryota</taxon>
        <taxon>Fungi</taxon>
        <taxon>Dikarya</taxon>
        <taxon>Ascomycota</taxon>
        <taxon>Saccharomycotina</taxon>
        <taxon>Pichiomycetes</taxon>
        <taxon>Debaryomycetaceae</taxon>
        <taxon>Scheffersomyces</taxon>
    </lineage>
</organism>
<reference evidence="10" key="1">
    <citation type="submission" date="2021-03" db="EMBL/GenBank/DDBJ databases">
        <authorList>
            <person name="Palmer J.M."/>
        </authorList>
    </citation>
    <scope>NUCLEOTIDE SEQUENCE</scope>
    <source>
        <strain evidence="10">ARV_011</strain>
    </source>
</reference>
<name>A0A9P8AIH9_9ASCO</name>
<dbReference type="Proteomes" id="UP000790833">
    <property type="component" value="Unassembled WGS sequence"/>
</dbReference>
<dbReference type="Gene3D" id="3.40.50.300">
    <property type="entry name" value="P-loop containing nucleotide triphosphate hydrolases"/>
    <property type="match status" value="1"/>
</dbReference>
<evidence type="ECO:0000256" key="4">
    <source>
        <dbReference type="ARBA" id="ARBA00022763"/>
    </source>
</evidence>
<dbReference type="InterPro" id="IPR027417">
    <property type="entry name" value="P-loop_NTPase"/>
</dbReference>
<dbReference type="GO" id="GO:0003689">
    <property type="term" value="F:DNA clamp loader activity"/>
    <property type="evidence" value="ECO:0007669"/>
    <property type="project" value="TreeGrafter"/>
</dbReference>
<dbReference type="PANTHER" id="PTHR12172:SF0">
    <property type="entry name" value="CELL CYCLE CHECKPOINT PROTEIN RAD17"/>
    <property type="match status" value="1"/>
</dbReference>
<evidence type="ECO:0000256" key="1">
    <source>
        <dbReference type="ARBA" id="ARBA00004123"/>
    </source>
</evidence>
<keyword evidence="4" id="KW-0227">DNA damage</keyword>
<keyword evidence="7" id="KW-0131">Cell cycle</keyword>
<dbReference type="GO" id="GO:0005524">
    <property type="term" value="F:ATP binding"/>
    <property type="evidence" value="ECO:0007669"/>
    <property type="project" value="UniProtKB-KW"/>
</dbReference>
<dbReference type="GO" id="GO:0033314">
    <property type="term" value="P:mitotic DNA replication checkpoint signaling"/>
    <property type="evidence" value="ECO:0007669"/>
    <property type="project" value="TreeGrafter"/>
</dbReference>